<dbReference type="CDD" id="cd00090">
    <property type="entry name" value="HTH_ARSR"/>
    <property type="match status" value="1"/>
</dbReference>
<dbReference type="OrthoDB" id="4952043at2"/>
<evidence type="ECO:0000259" key="1">
    <source>
        <dbReference type="Pfam" id="PF13601"/>
    </source>
</evidence>
<organism evidence="2 4">
    <name type="scientific">Corynebacterium flavescens</name>
    <dbReference type="NCBI Taxonomy" id="28028"/>
    <lineage>
        <taxon>Bacteria</taxon>
        <taxon>Bacillati</taxon>
        <taxon>Actinomycetota</taxon>
        <taxon>Actinomycetes</taxon>
        <taxon>Mycobacteriales</taxon>
        <taxon>Corynebacteriaceae</taxon>
        <taxon>Corynebacterium</taxon>
    </lineage>
</organism>
<sequence length="105" mass="11677">MGEIDSVIYPLPRFKICAVLKARGAVEKSLRREMKFSALRKELGVSDPTLSKHLGVLEKAGYVDRFREYGATRAKDTVWVTLNARGLAAFDSHIAALRELAGEEL</sequence>
<dbReference type="InterPro" id="IPR027395">
    <property type="entry name" value="WH_DNA-bd_dom"/>
</dbReference>
<dbReference type="InterPro" id="IPR011991">
    <property type="entry name" value="ArsR-like_HTH"/>
</dbReference>
<dbReference type="EMBL" id="BJNB01000001">
    <property type="protein sequence ID" value="GEB96565.1"/>
    <property type="molecule type" value="Genomic_DNA"/>
</dbReference>
<dbReference type="PANTHER" id="PTHR37318:SF1">
    <property type="entry name" value="BSL7504 PROTEIN"/>
    <property type="match status" value="1"/>
</dbReference>
<name>A0A1L7CLF5_CORFL</name>
<accession>A0A1L7CLF5</accession>
<dbReference type="Proteomes" id="UP000185479">
    <property type="component" value="Chromosome"/>
</dbReference>
<dbReference type="AlphaFoldDB" id="A0A1L7CLF5"/>
<dbReference type="RefSeq" id="WP_075729667.1">
    <property type="nucleotide sequence ID" value="NZ_BJNB01000001.1"/>
</dbReference>
<evidence type="ECO:0000313" key="3">
    <source>
        <dbReference type="EMBL" id="GEB96565.1"/>
    </source>
</evidence>
<dbReference type="Pfam" id="PF13601">
    <property type="entry name" value="HTH_34"/>
    <property type="match status" value="1"/>
</dbReference>
<dbReference type="STRING" id="28028.CFLV_05365"/>
<evidence type="ECO:0000313" key="2">
    <source>
        <dbReference type="EMBL" id="APT86669.1"/>
    </source>
</evidence>
<reference evidence="3 5" key="2">
    <citation type="submission" date="2019-06" db="EMBL/GenBank/DDBJ databases">
        <title>Whole genome shotgun sequence of Corynebacterium flavescens NBRC 14136.</title>
        <authorList>
            <person name="Hosoyama A."/>
            <person name="Uohara A."/>
            <person name="Ohji S."/>
            <person name="Ichikawa N."/>
        </authorList>
    </citation>
    <scope>NUCLEOTIDE SEQUENCE [LARGE SCALE GENOMIC DNA]</scope>
    <source>
        <strain evidence="3 5">NBRC 14136</strain>
    </source>
</reference>
<dbReference type="PANTHER" id="PTHR37318">
    <property type="entry name" value="BSL7504 PROTEIN"/>
    <property type="match status" value="1"/>
</dbReference>
<dbReference type="EMBL" id="CP009246">
    <property type="protein sequence ID" value="APT86669.1"/>
    <property type="molecule type" value="Genomic_DNA"/>
</dbReference>
<dbReference type="InterPro" id="IPR036390">
    <property type="entry name" value="WH_DNA-bd_sf"/>
</dbReference>
<feature type="domain" description="Winged helix DNA-binding" evidence="1">
    <location>
        <begin position="31"/>
        <end position="100"/>
    </location>
</feature>
<keyword evidence="4" id="KW-1185">Reference proteome</keyword>
<protein>
    <submittedName>
        <fullName evidence="2">MarR family transcriptional regulator</fullName>
    </submittedName>
</protein>
<evidence type="ECO:0000313" key="4">
    <source>
        <dbReference type="Proteomes" id="UP000185479"/>
    </source>
</evidence>
<dbReference type="Proteomes" id="UP000315353">
    <property type="component" value="Unassembled WGS sequence"/>
</dbReference>
<proteinExistence type="predicted"/>
<gene>
    <name evidence="3" type="ORF">CFL01nite_00600</name>
    <name evidence="2" type="ORF">CFLV_05365</name>
</gene>
<evidence type="ECO:0000313" key="5">
    <source>
        <dbReference type="Proteomes" id="UP000315353"/>
    </source>
</evidence>
<dbReference type="InterPro" id="IPR036388">
    <property type="entry name" value="WH-like_DNA-bd_sf"/>
</dbReference>
<dbReference type="SUPFAM" id="SSF46785">
    <property type="entry name" value="Winged helix' DNA-binding domain"/>
    <property type="match status" value="1"/>
</dbReference>
<reference evidence="2 4" key="1">
    <citation type="submission" date="2014-08" db="EMBL/GenBank/DDBJ databases">
        <title>Complete genome sequence of Corynebacterium flavescens OJ8(T)(=DSM 20296(T)), isolated from cheese.</title>
        <authorList>
            <person name="Ruckert C."/>
            <person name="Albersmeier A."/>
            <person name="Winkler A."/>
            <person name="Kalinowski J."/>
        </authorList>
    </citation>
    <scope>NUCLEOTIDE SEQUENCE [LARGE SCALE GENOMIC DNA]</scope>
    <source>
        <strain evidence="2 4">OJ8</strain>
    </source>
</reference>
<dbReference type="Gene3D" id="1.10.10.10">
    <property type="entry name" value="Winged helix-like DNA-binding domain superfamily/Winged helix DNA-binding domain"/>
    <property type="match status" value="1"/>
</dbReference>
<dbReference type="KEGG" id="cfc:CFLV_05365"/>
<dbReference type="GeneID" id="82880144"/>